<evidence type="ECO:0000313" key="18">
    <source>
        <dbReference type="Proteomes" id="UP000185434"/>
    </source>
</evidence>
<evidence type="ECO:0000256" key="5">
    <source>
        <dbReference type="ARBA" id="ARBA00012807"/>
    </source>
</evidence>
<name>A0A1L7CTI5_9CORY</name>
<dbReference type="OrthoDB" id="9807416at2"/>
<dbReference type="InterPro" id="IPR023148">
    <property type="entry name" value="tRNA_m1G_MeTrfase_C_sf"/>
</dbReference>
<dbReference type="HAMAP" id="MF_00605">
    <property type="entry name" value="TrmD"/>
    <property type="match status" value="1"/>
</dbReference>
<proteinExistence type="inferred from homology"/>
<protein>
    <recommendedName>
        <fullName evidence="6 15">tRNA (guanine-N(1)-)-methyltransferase</fullName>
        <ecNumber evidence="5 15">2.1.1.228</ecNumber>
    </recommendedName>
    <alternativeName>
        <fullName evidence="12 15">M1G-methyltransferase</fullName>
    </alternativeName>
    <alternativeName>
        <fullName evidence="13 15">tRNA [GM37] methyltransferase</fullName>
    </alternativeName>
</protein>
<evidence type="ECO:0000256" key="14">
    <source>
        <dbReference type="ARBA" id="ARBA00047783"/>
    </source>
</evidence>
<evidence type="ECO:0000256" key="1">
    <source>
        <dbReference type="ARBA" id="ARBA00002634"/>
    </source>
</evidence>
<dbReference type="CDD" id="cd18080">
    <property type="entry name" value="TrmD-like"/>
    <property type="match status" value="1"/>
</dbReference>
<dbReference type="KEGG" id="cfk:CFRA_07540"/>
<dbReference type="Pfam" id="PF01746">
    <property type="entry name" value="tRNA_m1G_MT"/>
    <property type="match status" value="2"/>
</dbReference>
<evidence type="ECO:0000256" key="13">
    <source>
        <dbReference type="ARBA" id="ARBA00033392"/>
    </source>
</evidence>
<dbReference type="SUPFAM" id="SSF75217">
    <property type="entry name" value="alpha/beta knot"/>
    <property type="match status" value="1"/>
</dbReference>
<keyword evidence="9 15" id="KW-0808">Transferase</keyword>
<comment type="catalytic activity">
    <reaction evidence="14 15">
        <text>guanosine(37) in tRNA + S-adenosyl-L-methionine = N(1)-methylguanosine(37) in tRNA + S-adenosyl-L-homocysteine + H(+)</text>
        <dbReference type="Rhea" id="RHEA:36899"/>
        <dbReference type="Rhea" id="RHEA-COMP:10145"/>
        <dbReference type="Rhea" id="RHEA-COMP:10147"/>
        <dbReference type="ChEBI" id="CHEBI:15378"/>
        <dbReference type="ChEBI" id="CHEBI:57856"/>
        <dbReference type="ChEBI" id="CHEBI:59789"/>
        <dbReference type="ChEBI" id="CHEBI:73542"/>
        <dbReference type="ChEBI" id="CHEBI:74269"/>
        <dbReference type="EC" id="2.1.1.228"/>
    </reaction>
</comment>
<dbReference type="Proteomes" id="UP000185434">
    <property type="component" value="Chromosome"/>
</dbReference>
<evidence type="ECO:0000256" key="7">
    <source>
        <dbReference type="ARBA" id="ARBA00022490"/>
    </source>
</evidence>
<keyword evidence="8 15" id="KW-0489">Methyltransferase</keyword>
<dbReference type="InterPro" id="IPR029028">
    <property type="entry name" value="Alpha/beta_knot_MTases"/>
</dbReference>
<evidence type="ECO:0000256" key="6">
    <source>
        <dbReference type="ARBA" id="ARBA00014679"/>
    </source>
</evidence>
<dbReference type="GO" id="GO:0052906">
    <property type="term" value="F:tRNA (guanine(37)-N1)-methyltransferase activity"/>
    <property type="evidence" value="ECO:0007669"/>
    <property type="project" value="UniProtKB-UniRule"/>
</dbReference>
<reference evidence="17 18" key="1">
    <citation type="submission" date="2014-08" db="EMBL/GenBank/DDBJ databases">
        <title>Complete genome sequence of Corynebacterium frankenforstense ST18(T) (=DSM 45800(T)), isolated from raw cow milk.</title>
        <authorList>
            <person name="Ruckert C."/>
            <person name="Albersmeier A."/>
            <person name="Winkler A."/>
            <person name="Lipski A."/>
            <person name="Kalinowski J."/>
        </authorList>
    </citation>
    <scope>NUCLEOTIDE SEQUENCE [LARGE SCALE GENOMIC DNA]</scope>
    <source>
        <strain evidence="17 18">ST18</strain>
    </source>
</reference>
<evidence type="ECO:0000256" key="12">
    <source>
        <dbReference type="ARBA" id="ARBA00029736"/>
    </source>
</evidence>
<accession>A0A1L7CTI5</accession>
<dbReference type="FunFam" id="1.10.1270.20:FF:000001">
    <property type="entry name" value="tRNA (guanine-N(1)-)-methyltransferase"/>
    <property type="match status" value="1"/>
</dbReference>
<comment type="similarity">
    <text evidence="3 15">Belongs to the RNA methyltransferase TrmD family.</text>
</comment>
<evidence type="ECO:0000256" key="2">
    <source>
        <dbReference type="ARBA" id="ARBA00004496"/>
    </source>
</evidence>
<dbReference type="Gene3D" id="3.40.1280.10">
    <property type="match status" value="1"/>
</dbReference>
<dbReference type="AlphaFoldDB" id="A0A1L7CTI5"/>
<organism evidence="17 18">
    <name type="scientific">Corynebacterium frankenforstense DSM 45800</name>
    <dbReference type="NCBI Taxonomy" id="1437875"/>
    <lineage>
        <taxon>Bacteria</taxon>
        <taxon>Bacillati</taxon>
        <taxon>Actinomycetota</taxon>
        <taxon>Actinomycetes</taxon>
        <taxon>Mycobacteriales</taxon>
        <taxon>Corynebacteriaceae</taxon>
        <taxon>Corynebacterium</taxon>
    </lineage>
</organism>
<dbReference type="PANTHER" id="PTHR46417:SF1">
    <property type="entry name" value="TRNA (GUANINE-N(1)-)-METHYLTRANSFERASE"/>
    <property type="match status" value="1"/>
</dbReference>
<evidence type="ECO:0000256" key="10">
    <source>
        <dbReference type="ARBA" id="ARBA00022691"/>
    </source>
</evidence>
<evidence type="ECO:0000313" key="17">
    <source>
        <dbReference type="EMBL" id="APT89137.1"/>
    </source>
</evidence>
<dbReference type="InterPro" id="IPR016009">
    <property type="entry name" value="tRNA_MeTrfase_TRMD/TRM10"/>
</dbReference>
<comment type="subunit">
    <text evidence="4 15">Homodimer.</text>
</comment>
<gene>
    <name evidence="15" type="primary">trmD</name>
    <name evidence="17" type="ORF">CFRA_07540</name>
</gene>
<evidence type="ECO:0000256" key="15">
    <source>
        <dbReference type="HAMAP-Rule" id="MF_00605"/>
    </source>
</evidence>
<dbReference type="STRING" id="1437875.CFRA_07540"/>
<evidence type="ECO:0000259" key="16">
    <source>
        <dbReference type="Pfam" id="PF01746"/>
    </source>
</evidence>
<dbReference type="GO" id="GO:0002939">
    <property type="term" value="P:tRNA N1-guanine methylation"/>
    <property type="evidence" value="ECO:0007669"/>
    <property type="project" value="TreeGrafter"/>
</dbReference>
<evidence type="ECO:0000256" key="11">
    <source>
        <dbReference type="ARBA" id="ARBA00022694"/>
    </source>
</evidence>
<keyword evidence="10 15" id="KW-0949">S-adenosyl-L-methionine</keyword>
<comment type="subcellular location">
    <subcellularLocation>
        <location evidence="2 15">Cytoplasm</location>
    </subcellularLocation>
</comment>
<dbReference type="GO" id="GO:0005829">
    <property type="term" value="C:cytosol"/>
    <property type="evidence" value="ECO:0007669"/>
    <property type="project" value="TreeGrafter"/>
</dbReference>
<comment type="function">
    <text evidence="1 15">Specifically methylates guanosine-37 in various tRNAs.</text>
</comment>
<evidence type="ECO:0000256" key="9">
    <source>
        <dbReference type="ARBA" id="ARBA00022679"/>
    </source>
</evidence>
<feature type="domain" description="tRNA methyltransferase TRMD/TRM10-type" evidence="16">
    <location>
        <begin position="1"/>
        <end position="76"/>
    </location>
</feature>
<keyword evidence="7 15" id="KW-0963">Cytoplasm</keyword>
<keyword evidence="11 15" id="KW-0819">tRNA processing</keyword>
<feature type="domain" description="tRNA methyltransferase TRMD/TRM10-type" evidence="16">
    <location>
        <begin position="112"/>
        <end position="260"/>
    </location>
</feature>
<dbReference type="EC" id="2.1.1.228" evidence="5 15"/>
<keyword evidence="18" id="KW-1185">Reference proteome</keyword>
<dbReference type="EMBL" id="CP009247">
    <property type="protein sequence ID" value="APT89137.1"/>
    <property type="molecule type" value="Genomic_DNA"/>
</dbReference>
<dbReference type="InterPro" id="IPR029026">
    <property type="entry name" value="tRNA_m1G_MTases_N"/>
</dbReference>
<dbReference type="InterPro" id="IPR002649">
    <property type="entry name" value="tRNA_m1G_MeTrfase_TrmD"/>
</dbReference>
<dbReference type="NCBIfam" id="NF000648">
    <property type="entry name" value="PRK00026.1"/>
    <property type="match status" value="1"/>
</dbReference>
<feature type="binding site" evidence="15">
    <location>
        <position position="144"/>
    </location>
    <ligand>
        <name>S-adenosyl-L-methionine</name>
        <dbReference type="ChEBI" id="CHEBI:59789"/>
    </ligand>
</feature>
<dbReference type="PANTHER" id="PTHR46417">
    <property type="entry name" value="TRNA (GUANINE-N(1)-)-METHYLTRANSFERASE"/>
    <property type="match status" value="1"/>
</dbReference>
<evidence type="ECO:0000256" key="3">
    <source>
        <dbReference type="ARBA" id="ARBA00007630"/>
    </source>
</evidence>
<evidence type="ECO:0000256" key="4">
    <source>
        <dbReference type="ARBA" id="ARBA00011738"/>
    </source>
</evidence>
<evidence type="ECO:0000256" key="8">
    <source>
        <dbReference type="ARBA" id="ARBA00022603"/>
    </source>
</evidence>
<feature type="binding site" evidence="15">
    <location>
        <begin position="168"/>
        <end position="173"/>
    </location>
    <ligand>
        <name>S-adenosyl-L-methionine</name>
        <dbReference type="ChEBI" id="CHEBI:59789"/>
    </ligand>
</feature>
<sequence length="417" mass="44960">MRLDVITIFPDYLDPLRHALLGKAIEQGRLSVGVHDLRDWAPGVHQSVDDSPYGGGPGMVMKPEVWGPALDDVAAGRAGQELASAEPHRDAARHDELNGVAPQAYPGENADLPLLIVPTPAGRPFTQADARAWSAEDHIVFACGRYEGIDQRVIDDAAARYRVREVSIGDYVLIGGEVAALVIAEAVVRLIPGVLGNRRSHEEDSFSDGLLEGPCYTKPRSWRGLDVPEVLFSGDHARVDRWHRERSLERTWRRRPELLDAVELTAADRDFLAGLAEADAEAAAPAEGDASRAVHCSLQLLIPPVEWPAIAEAMPDKLAAAGVTGAQVWAAETDFTCEPDNMLVTEYAQREGHPPIAEVLHRVTVTGTTGLELREVTRAVVAALPEGAYWYGSSYEGAADPEAGDAGSAACAWQAED</sequence>
<dbReference type="Gene3D" id="1.10.1270.20">
    <property type="entry name" value="tRNA(m1g37)methyltransferase, domain 2"/>
    <property type="match status" value="1"/>
</dbReference>